<gene>
    <name evidence="1" type="ORF">NPIL_514281</name>
</gene>
<dbReference type="EMBL" id="BMAW01033385">
    <property type="protein sequence ID" value="GFU29986.1"/>
    <property type="molecule type" value="Genomic_DNA"/>
</dbReference>
<protein>
    <submittedName>
        <fullName evidence="1">Uncharacterized protein</fullName>
    </submittedName>
</protein>
<comment type="caution">
    <text evidence="1">The sequence shown here is derived from an EMBL/GenBank/DDBJ whole genome shotgun (WGS) entry which is preliminary data.</text>
</comment>
<dbReference type="AlphaFoldDB" id="A0A8X6ULX5"/>
<evidence type="ECO:0000313" key="2">
    <source>
        <dbReference type="Proteomes" id="UP000887013"/>
    </source>
</evidence>
<dbReference type="Proteomes" id="UP000887013">
    <property type="component" value="Unassembled WGS sequence"/>
</dbReference>
<organism evidence="1 2">
    <name type="scientific">Nephila pilipes</name>
    <name type="common">Giant wood spider</name>
    <name type="synonym">Nephila maculata</name>
    <dbReference type="NCBI Taxonomy" id="299642"/>
    <lineage>
        <taxon>Eukaryota</taxon>
        <taxon>Metazoa</taxon>
        <taxon>Ecdysozoa</taxon>
        <taxon>Arthropoda</taxon>
        <taxon>Chelicerata</taxon>
        <taxon>Arachnida</taxon>
        <taxon>Araneae</taxon>
        <taxon>Araneomorphae</taxon>
        <taxon>Entelegynae</taxon>
        <taxon>Araneoidea</taxon>
        <taxon>Nephilidae</taxon>
        <taxon>Nephila</taxon>
    </lineage>
</organism>
<accession>A0A8X6ULX5</accession>
<name>A0A8X6ULX5_NEPPI</name>
<proteinExistence type="predicted"/>
<reference evidence="1" key="1">
    <citation type="submission" date="2020-08" db="EMBL/GenBank/DDBJ databases">
        <title>Multicomponent nature underlies the extraordinary mechanical properties of spider dragline silk.</title>
        <authorList>
            <person name="Kono N."/>
            <person name="Nakamura H."/>
            <person name="Mori M."/>
            <person name="Yoshida Y."/>
            <person name="Ohtoshi R."/>
            <person name="Malay A.D."/>
            <person name="Moran D.A.P."/>
            <person name="Tomita M."/>
            <person name="Numata K."/>
            <person name="Arakawa K."/>
        </authorList>
    </citation>
    <scope>NUCLEOTIDE SEQUENCE</scope>
</reference>
<sequence length="133" mass="15184">MVCRTLFEVQDQGSTDADRKLKWWFHLLRKVKEKPVDDALMQLSEELLRRNDPSINQIFDLEALSEKYNRLVTFVPLPGEPSDGRSSFSPGRNMDLCTSYHVVGNAGCINNVPDYRSSCWLIGNGNVSLVHER</sequence>
<evidence type="ECO:0000313" key="1">
    <source>
        <dbReference type="EMBL" id="GFU29986.1"/>
    </source>
</evidence>
<keyword evidence="2" id="KW-1185">Reference proteome</keyword>